<evidence type="ECO:0000256" key="1">
    <source>
        <dbReference type="SAM" id="MobiDB-lite"/>
    </source>
</evidence>
<protein>
    <submittedName>
        <fullName evidence="2">Uncharacterized protein</fullName>
    </submittedName>
</protein>
<feature type="compositionally biased region" description="Polar residues" evidence="1">
    <location>
        <begin position="98"/>
        <end position="114"/>
    </location>
</feature>
<feature type="compositionally biased region" description="Low complexity" evidence="1">
    <location>
        <begin position="1"/>
        <end position="19"/>
    </location>
</feature>
<reference evidence="2" key="1">
    <citation type="submission" date="2021-12" db="EMBL/GenBank/DDBJ databases">
        <authorList>
            <person name="Zaccaron A."/>
            <person name="Stergiopoulos I."/>
        </authorList>
    </citation>
    <scope>NUCLEOTIDE SEQUENCE</scope>
    <source>
        <strain evidence="2">Race5_Kim</strain>
    </source>
</reference>
<evidence type="ECO:0000313" key="2">
    <source>
        <dbReference type="EMBL" id="UJO14860.1"/>
    </source>
</evidence>
<feature type="compositionally biased region" description="Basic and acidic residues" evidence="1">
    <location>
        <begin position="86"/>
        <end position="95"/>
    </location>
</feature>
<feature type="compositionally biased region" description="Low complexity" evidence="1">
    <location>
        <begin position="342"/>
        <end position="352"/>
    </location>
</feature>
<feature type="compositionally biased region" description="Gly residues" evidence="1">
    <location>
        <begin position="27"/>
        <end position="36"/>
    </location>
</feature>
<feature type="region of interest" description="Disordered" evidence="1">
    <location>
        <begin position="1"/>
        <end position="269"/>
    </location>
</feature>
<reference evidence="2" key="2">
    <citation type="journal article" date="2022" name="Microb. Genom.">
        <title>A chromosome-scale genome assembly of the tomato pathogen Cladosporium fulvum reveals a compartmentalized genome architecture and the presence of a dispensable chromosome.</title>
        <authorList>
            <person name="Zaccaron A.Z."/>
            <person name="Chen L.H."/>
            <person name="Samaras A."/>
            <person name="Stergiopoulos I."/>
        </authorList>
    </citation>
    <scope>NUCLEOTIDE SEQUENCE</scope>
    <source>
        <strain evidence="2">Race5_Kim</strain>
    </source>
</reference>
<organism evidence="2 3">
    <name type="scientific">Passalora fulva</name>
    <name type="common">Tomato leaf mold</name>
    <name type="synonym">Cladosporium fulvum</name>
    <dbReference type="NCBI Taxonomy" id="5499"/>
    <lineage>
        <taxon>Eukaryota</taxon>
        <taxon>Fungi</taxon>
        <taxon>Dikarya</taxon>
        <taxon>Ascomycota</taxon>
        <taxon>Pezizomycotina</taxon>
        <taxon>Dothideomycetes</taxon>
        <taxon>Dothideomycetidae</taxon>
        <taxon>Mycosphaerellales</taxon>
        <taxon>Mycosphaerellaceae</taxon>
        <taxon>Fulvia</taxon>
    </lineage>
</organism>
<dbReference type="GeneID" id="71988398"/>
<accession>A0A9Q8LCI4</accession>
<dbReference type="AlphaFoldDB" id="A0A9Q8LCI4"/>
<feature type="region of interest" description="Disordered" evidence="1">
    <location>
        <begin position="303"/>
        <end position="397"/>
    </location>
</feature>
<dbReference type="EMBL" id="CP090165">
    <property type="protein sequence ID" value="UJO14860.1"/>
    <property type="molecule type" value="Genomic_DNA"/>
</dbReference>
<feature type="compositionally biased region" description="Low complexity" evidence="1">
    <location>
        <begin position="37"/>
        <end position="68"/>
    </location>
</feature>
<feature type="compositionally biased region" description="Low complexity" evidence="1">
    <location>
        <begin position="580"/>
        <end position="592"/>
    </location>
</feature>
<feature type="compositionally biased region" description="Basic residues" evidence="1">
    <location>
        <begin position="1059"/>
        <end position="1069"/>
    </location>
</feature>
<feature type="region of interest" description="Disordered" evidence="1">
    <location>
        <begin position="777"/>
        <end position="830"/>
    </location>
</feature>
<sequence length="1069" mass="116678">MQRLPTLLLEELQQQGAVEAQEEDRGAGGTSAGGGTMASAASSARSETSFPFPSASFLPPSPTPASLLGQSARVPKRPTLQIPGREGGRGDRIEPSLEPQQTSAITRSGPGQTASGSPPRPPASPTLSPQLLGGHIGPDANFLITRQDSMKDYKSGQQEAMKAQLQGLVSSSPSPIRVPSLPPSFGSKRQDSVLITPASERSHYSYTEIPETSTSEASTASSFAYHLRRKEPDTRLLKKKSKPSQHLIKKPLILKPVPGPARSPSFYKPKVVDDTGFVESTTAGIRAPSPPDKPFALTLTKSMRVDSGPPIKPLRKAQTFESQPAAKPSLMSLQIPTPAKKSPISFSRSSSSLQRPEAPTRQLRFQSPQILEFSHSESANTLAPMLPPKDRPRRPSFAVDQIPEHKPRFHAVTPIKLVPGTPSKRSFHPDGSYFPILGIDAMPDRGFVPPRSPAPLTPAESKTEAPELPQPESAPMPKRSLSLIKRVTMSSPIRPSIGSMKPRKQSRMFSIFRKTQFEDEVIEENTGIMPSAPPSPFMTPATPGIKIHSPVEPGTDKRRMSSIVPDLSYFTRPKARRNQSDSSTSRSPGTSPMNTVADDDLPAVPRFGGRTRGHNRSSSEQLSPRTTSRGRSRSRHTPMLDHLGGESVQQRSPSSDESPRLTVPPTPEHRRIEGSGSARAVDQVTVPSPGDDIESPPAVDTADMAAVVKQNVAVKKKASVFRGFFLDLRKMSSADKISLGEDVPITQADRHRFAMIPKVSLPVLKFRASMATFSTRRFRRNGGRLRQTGNAETAGRNGKDNSSDEDAQTSSDQAAPNSSAVEQPHENVEPPKITAADLVVTHFETTPFSQRYHDARKAEVQHIRSLIEDTLDEDDEEDDDIVLGFEQNVPEHFPNSPLCPLHPKHKSGGKAICPQHRRYRKSNAARVVKVGPARSNRVINYTMIAPRESQQASPQTTVFGNPPWGVTAAKGEEVARVGGRIGSDCAIKLLENPPDNTLAMREEAARARRRMGSDGASMISSASSKEWSHMRKAVWAKNSWTAAESRGRTLQRNAWGSARRPRRRRIHRR</sequence>
<evidence type="ECO:0000313" key="3">
    <source>
        <dbReference type="Proteomes" id="UP000756132"/>
    </source>
</evidence>
<feature type="region of interest" description="Disordered" evidence="1">
    <location>
        <begin position="1039"/>
        <end position="1069"/>
    </location>
</feature>
<feature type="compositionally biased region" description="Polar residues" evidence="1">
    <location>
        <begin position="1039"/>
        <end position="1054"/>
    </location>
</feature>
<dbReference type="Proteomes" id="UP000756132">
    <property type="component" value="Chromosome 3"/>
</dbReference>
<feature type="compositionally biased region" description="Low complexity" evidence="1">
    <location>
        <begin position="170"/>
        <end position="179"/>
    </location>
</feature>
<proteinExistence type="predicted"/>
<feature type="compositionally biased region" description="Polar residues" evidence="1">
    <location>
        <begin position="647"/>
        <end position="656"/>
    </location>
</feature>
<dbReference type="KEGG" id="ffu:CLAFUR5_08520"/>
<dbReference type="OrthoDB" id="3648773at2759"/>
<name>A0A9Q8LCI4_PASFU</name>
<feature type="region of interest" description="Disordered" evidence="1">
    <location>
        <begin position="526"/>
        <end position="696"/>
    </location>
</feature>
<feature type="compositionally biased region" description="Basic residues" evidence="1">
    <location>
        <begin position="237"/>
        <end position="249"/>
    </location>
</feature>
<feature type="compositionally biased region" description="Low complexity" evidence="1">
    <location>
        <begin position="211"/>
        <end position="222"/>
    </location>
</feature>
<keyword evidence="3" id="KW-1185">Reference proteome</keyword>
<feature type="compositionally biased region" description="Polar residues" evidence="1">
    <location>
        <begin position="808"/>
        <end position="821"/>
    </location>
</feature>
<feature type="region of interest" description="Disordered" evidence="1">
    <location>
        <begin position="445"/>
        <end position="480"/>
    </location>
</feature>
<gene>
    <name evidence="2" type="ORF">CLAFUR5_08520</name>
</gene>
<dbReference type="RefSeq" id="XP_047759226.1">
    <property type="nucleotide sequence ID" value="XM_047907668.1"/>
</dbReference>